<dbReference type="AlphaFoldDB" id="A0AAE9Y7H2"/>
<dbReference type="EMBL" id="CP116942">
    <property type="protein sequence ID" value="WCO65838.1"/>
    <property type="molecule type" value="Genomic_DNA"/>
</dbReference>
<dbReference type="RefSeq" id="WP_272735364.1">
    <property type="nucleotide sequence ID" value="NZ_CP116942.1"/>
</dbReference>
<feature type="region of interest" description="Disordered" evidence="1">
    <location>
        <begin position="64"/>
        <end position="103"/>
    </location>
</feature>
<accession>A0AAE9Y7H2</accession>
<sequence>MAKPDAPEVLRKGDEVVLVRDLREVPEGTEGKVSLVVGLSWIRYWVRFANGVAVGSVNRRDLATPAEWRWRQEHPDEDDAEAAGAEEAEEAGGDAGGGGGYTHAGVLVPQKLLDRSKAARERLGA</sequence>
<name>A0AAE9Y7H2_9ACTN</name>
<dbReference type="KEGG" id="ima:PO878_15145"/>
<keyword evidence="3" id="KW-1185">Reference proteome</keyword>
<protein>
    <submittedName>
        <fullName evidence="2">Uncharacterized protein</fullName>
    </submittedName>
</protein>
<gene>
    <name evidence="2" type="ORF">PO878_15145</name>
</gene>
<organism evidence="2 3">
    <name type="scientific">Iamia majanohamensis</name>
    <dbReference type="NCBI Taxonomy" id="467976"/>
    <lineage>
        <taxon>Bacteria</taxon>
        <taxon>Bacillati</taxon>
        <taxon>Actinomycetota</taxon>
        <taxon>Acidimicrobiia</taxon>
        <taxon>Acidimicrobiales</taxon>
        <taxon>Iamiaceae</taxon>
        <taxon>Iamia</taxon>
    </lineage>
</organism>
<evidence type="ECO:0000313" key="2">
    <source>
        <dbReference type="EMBL" id="WCO65838.1"/>
    </source>
</evidence>
<evidence type="ECO:0000256" key="1">
    <source>
        <dbReference type="SAM" id="MobiDB-lite"/>
    </source>
</evidence>
<feature type="compositionally biased region" description="Basic and acidic residues" evidence="1">
    <location>
        <begin position="64"/>
        <end position="74"/>
    </location>
</feature>
<reference evidence="2" key="1">
    <citation type="submission" date="2023-01" db="EMBL/GenBank/DDBJ databases">
        <title>The diversity of Class Acidimicrobiia in South China Sea sediment environments and the proposal of Iamia marina sp. nov., a novel species of the genus Iamia.</title>
        <authorList>
            <person name="He Y."/>
            <person name="Tian X."/>
        </authorList>
    </citation>
    <scope>NUCLEOTIDE SEQUENCE</scope>
    <source>
        <strain evidence="2">DSM 19957</strain>
    </source>
</reference>
<proteinExistence type="predicted"/>
<dbReference type="Proteomes" id="UP001216390">
    <property type="component" value="Chromosome"/>
</dbReference>
<feature type="compositionally biased region" description="Gly residues" evidence="1">
    <location>
        <begin position="93"/>
        <end position="102"/>
    </location>
</feature>
<feature type="compositionally biased region" description="Acidic residues" evidence="1">
    <location>
        <begin position="75"/>
        <end position="92"/>
    </location>
</feature>
<evidence type="ECO:0000313" key="3">
    <source>
        <dbReference type="Proteomes" id="UP001216390"/>
    </source>
</evidence>